<sequence>MLNSITQFERVTISATFITTKSSNIVLQLERAVRAFGHFISLARVSGVESRAGRGRGRGPAARARTVGTLCL</sequence>
<organism evidence="1 2">
    <name type="scientific">Euphydryas editha</name>
    <name type="common">Edith's checkerspot</name>
    <dbReference type="NCBI Taxonomy" id="104508"/>
    <lineage>
        <taxon>Eukaryota</taxon>
        <taxon>Metazoa</taxon>
        <taxon>Ecdysozoa</taxon>
        <taxon>Arthropoda</taxon>
        <taxon>Hexapoda</taxon>
        <taxon>Insecta</taxon>
        <taxon>Pterygota</taxon>
        <taxon>Neoptera</taxon>
        <taxon>Endopterygota</taxon>
        <taxon>Lepidoptera</taxon>
        <taxon>Glossata</taxon>
        <taxon>Ditrysia</taxon>
        <taxon>Papilionoidea</taxon>
        <taxon>Nymphalidae</taxon>
        <taxon>Nymphalinae</taxon>
        <taxon>Euphydryas</taxon>
    </lineage>
</organism>
<dbReference type="AlphaFoldDB" id="A0AAU9U1I1"/>
<gene>
    <name evidence="1" type="ORF">EEDITHA_LOCUS8775</name>
</gene>
<keyword evidence="2" id="KW-1185">Reference proteome</keyword>
<reference evidence="1" key="1">
    <citation type="submission" date="2022-03" db="EMBL/GenBank/DDBJ databases">
        <authorList>
            <person name="Tunstrom K."/>
        </authorList>
    </citation>
    <scope>NUCLEOTIDE SEQUENCE</scope>
</reference>
<dbReference type="EMBL" id="CAKOGL010000012">
    <property type="protein sequence ID" value="CAH2093073.1"/>
    <property type="molecule type" value="Genomic_DNA"/>
</dbReference>
<protein>
    <submittedName>
        <fullName evidence="1">Uncharacterized protein</fullName>
    </submittedName>
</protein>
<accession>A0AAU9U1I1</accession>
<dbReference type="Proteomes" id="UP001153954">
    <property type="component" value="Unassembled WGS sequence"/>
</dbReference>
<proteinExistence type="predicted"/>
<evidence type="ECO:0000313" key="2">
    <source>
        <dbReference type="Proteomes" id="UP001153954"/>
    </source>
</evidence>
<name>A0AAU9U1I1_EUPED</name>
<evidence type="ECO:0000313" key="1">
    <source>
        <dbReference type="EMBL" id="CAH2093073.1"/>
    </source>
</evidence>
<comment type="caution">
    <text evidence="1">The sequence shown here is derived from an EMBL/GenBank/DDBJ whole genome shotgun (WGS) entry which is preliminary data.</text>
</comment>